<dbReference type="EMBL" id="VKKZ01000020">
    <property type="protein sequence ID" value="KAA6434434.1"/>
    <property type="molecule type" value="Genomic_DNA"/>
</dbReference>
<dbReference type="GO" id="GO:0016151">
    <property type="term" value="F:nickel cation binding"/>
    <property type="evidence" value="ECO:0007669"/>
    <property type="project" value="UniProtKB-UniRule"/>
</dbReference>
<evidence type="ECO:0000256" key="1">
    <source>
        <dbReference type="ARBA" id="ARBA00022490"/>
    </source>
</evidence>
<evidence type="ECO:0000256" key="2">
    <source>
        <dbReference type="ARBA" id="ARBA00022596"/>
    </source>
</evidence>
<dbReference type="OrthoDB" id="9810882at2"/>
<dbReference type="SUPFAM" id="SSF69737">
    <property type="entry name" value="Urease metallochaperone UreE, C-terminal domain"/>
    <property type="match status" value="1"/>
</dbReference>
<dbReference type="HAMAP" id="MF_00822">
    <property type="entry name" value="UreE"/>
    <property type="match status" value="1"/>
</dbReference>
<proteinExistence type="inferred from homology"/>
<comment type="function">
    <text evidence="4">Involved in urease metallocenter assembly. Binds nickel. Probably functions as a nickel donor during metallocenter assembly.</text>
</comment>
<evidence type="ECO:0000256" key="4">
    <source>
        <dbReference type="HAMAP-Rule" id="MF_00822"/>
    </source>
</evidence>
<keyword evidence="2 4" id="KW-0533">Nickel</keyword>
<dbReference type="SMART" id="SM00988">
    <property type="entry name" value="UreE_N"/>
    <property type="match status" value="1"/>
</dbReference>
<reference evidence="6 7" key="1">
    <citation type="submission" date="2019-07" db="EMBL/GenBank/DDBJ databases">
        <authorList>
            <person name="Qu J.-H."/>
        </authorList>
    </citation>
    <scope>NUCLEOTIDE SEQUENCE [LARGE SCALE GENOMIC DNA]</scope>
    <source>
        <strain evidence="6 7">MDT1-10-3</strain>
    </source>
</reference>
<comment type="subcellular location">
    <subcellularLocation>
        <location evidence="4">Cytoplasm</location>
    </subcellularLocation>
</comment>
<accession>A0A5M8QHI6</accession>
<dbReference type="InterPro" id="IPR012406">
    <property type="entry name" value="UreE"/>
</dbReference>
<keyword evidence="1 4" id="KW-0963">Cytoplasm</keyword>
<evidence type="ECO:0000313" key="7">
    <source>
        <dbReference type="Proteomes" id="UP000323866"/>
    </source>
</evidence>
<comment type="caution">
    <text evidence="6">The sequence shown here is derived from an EMBL/GenBank/DDBJ whole genome shotgun (WGS) entry which is preliminary data.</text>
</comment>
<comment type="similarity">
    <text evidence="4">Belongs to the UreE family.</text>
</comment>
<gene>
    <name evidence="4" type="primary">ureE</name>
    <name evidence="6" type="ORF">FOE74_09565</name>
</gene>
<dbReference type="InterPro" id="IPR036118">
    <property type="entry name" value="UreE_N_sf"/>
</dbReference>
<sequence>MVRLVDGQSSREESQLRDRLDHPLNLFLLTMMHQPIEISAALGRGLEVGQRSVDVLEVEWHETAKSRLRRKTVGGQQVLINRADRGTFQDGDVLYLSEEMAILLRIKPCDCIVLRPNSLQEVGTLCFEIGNKHVPIFMTDEQEVCVAYDGYLYQMLQSGNFFPTIEERVLYPYQMVKAYGNIA</sequence>
<feature type="domain" description="UreE urease accessory N-terminal" evidence="5">
    <location>
        <begin position="39"/>
        <end position="102"/>
    </location>
</feature>
<protein>
    <recommendedName>
        <fullName evidence="4">Urease accessory protein UreE</fullName>
    </recommendedName>
</protein>
<evidence type="ECO:0000256" key="3">
    <source>
        <dbReference type="ARBA" id="ARBA00023186"/>
    </source>
</evidence>
<evidence type="ECO:0000313" key="6">
    <source>
        <dbReference type="EMBL" id="KAA6434434.1"/>
    </source>
</evidence>
<dbReference type="Proteomes" id="UP000323866">
    <property type="component" value="Unassembled WGS sequence"/>
</dbReference>
<dbReference type="AlphaFoldDB" id="A0A5M8QHI6"/>
<evidence type="ECO:0000259" key="5">
    <source>
        <dbReference type="SMART" id="SM00988"/>
    </source>
</evidence>
<dbReference type="SUPFAM" id="SSF69287">
    <property type="entry name" value="Urease metallochaperone UreE, N-terminal domain"/>
    <property type="match status" value="1"/>
</dbReference>
<organism evidence="6 7">
    <name type="scientific">Rufibacter glacialis</name>
    <dbReference type="NCBI Taxonomy" id="1259555"/>
    <lineage>
        <taxon>Bacteria</taxon>
        <taxon>Pseudomonadati</taxon>
        <taxon>Bacteroidota</taxon>
        <taxon>Cytophagia</taxon>
        <taxon>Cytophagales</taxon>
        <taxon>Hymenobacteraceae</taxon>
        <taxon>Rufibacter</taxon>
    </lineage>
</organism>
<dbReference type="Gene3D" id="2.60.260.20">
    <property type="entry name" value="Urease metallochaperone UreE, N-terminal domain"/>
    <property type="match status" value="1"/>
</dbReference>
<dbReference type="GO" id="GO:0051082">
    <property type="term" value="F:unfolded protein binding"/>
    <property type="evidence" value="ECO:0007669"/>
    <property type="project" value="UniProtKB-UniRule"/>
</dbReference>
<dbReference type="GO" id="GO:0006457">
    <property type="term" value="P:protein folding"/>
    <property type="evidence" value="ECO:0007669"/>
    <property type="project" value="InterPro"/>
</dbReference>
<reference evidence="6 7" key="2">
    <citation type="submission" date="2019-09" db="EMBL/GenBank/DDBJ databases">
        <title>A bacterium isolated from glacier soil.</title>
        <authorList>
            <person name="Liu Q."/>
        </authorList>
    </citation>
    <scope>NUCLEOTIDE SEQUENCE [LARGE SCALE GENOMIC DNA]</scope>
    <source>
        <strain evidence="6 7">MDT1-10-3</strain>
    </source>
</reference>
<dbReference type="InterPro" id="IPR004029">
    <property type="entry name" value="UreE_N"/>
</dbReference>
<dbReference type="Gene3D" id="3.30.70.790">
    <property type="entry name" value="UreE, C-terminal domain"/>
    <property type="match status" value="1"/>
</dbReference>
<dbReference type="GO" id="GO:0005737">
    <property type="term" value="C:cytoplasm"/>
    <property type="evidence" value="ECO:0007669"/>
    <property type="project" value="UniProtKB-SubCell"/>
</dbReference>
<name>A0A5M8QHI6_9BACT</name>
<keyword evidence="3 4" id="KW-0143">Chaperone</keyword>